<feature type="domain" description="Major facilitator superfamily (MFS) profile" evidence="10">
    <location>
        <begin position="30"/>
        <end position="437"/>
    </location>
</feature>
<keyword evidence="4 9" id="KW-0812">Transmembrane</keyword>
<evidence type="ECO:0000256" key="1">
    <source>
        <dbReference type="ARBA" id="ARBA00004651"/>
    </source>
</evidence>
<evidence type="ECO:0000259" key="10">
    <source>
        <dbReference type="PROSITE" id="PS50850"/>
    </source>
</evidence>
<dbReference type="SUPFAM" id="SSF103473">
    <property type="entry name" value="MFS general substrate transporter"/>
    <property type="match status" value="1"/>
</dbReference>
<feature type="transmembrane region" description="Helical" evidence="9">
    <location>
        <begin position="168"/>
        <end position="192"/>
    </location>
</feature>
<evidence type="ECO:0000256" key="7">
    <source>
        <dbReference type="ARBA" id="ARBA00023136"/>
    </source>
</evidence>
<dbReference type="FunFam" id="1.20.1250.20:FF:000001">
    <property type="entry name" value="Dicarboxylate MFS transporter"/>
    <property type="match status" value="1"/>
</dbReference>
<feature type="transmembrane region" description="Helical" evidence="9">
    <location>
        <begin position="204"/>
        <end position="222"/>
    </location>
</feature>
<dbReference type="InterPro" id="IPR020846">
    <property type="entry name" value="MFS_dom"/>
</dbReference>
<sequence length="441" mass="48108">MKHKNETHAYFQHRRKQRRKPPLNSQDYKTLSLSALGGALEFYDFIIFVFFANAIGQLFFPPEMPEWLRLLQTFGIFAAGYVVRPLGGIIMAHFGDLLGRKRMFTLSILMMAVPTLLIGLLPTYASIGLAAPLLLLLMRVFQGAAVGGEVPGAWVFVSEHVPSRFTGLACGVLTSGLTVGILLGSLVATGLNTIYTPQEITDGAWRYPFLLGGVFGFGAMYLRRWLHETPVFAEMQQRKALSTEMPLKAVLRSHRGAIAVSMLLTWMLSAGIIVVILMTPVLLQKLHHIAPRTTLLANSLATLCLATGCIISGMLADRLGGKRVIFVGSLLLAISTYTFYTTIGSRPDLLLPLYAITGLCVGVVGAVPYVLVQAFPAQVRFSGLSFSYNLSYAIFGGLTPVVVTLMLKNNVLGPAYYVIGVCIIGMLTALFIKDQRQTVGR</sequence>
<evidence type="ECO:0000256" key="2">
    <source>
        <dbReference type="ARBA" id="ARBA00022448"/>
    </source>
</evidence>
<keyword evidence="7 9" id="KW-0472">Membrane</keyword>
<gene>
    <name evidence="11" type="ORF">BA896_003655</name>
</gene>
<feature type="transmembrane region" description="Helical" evidence="9">
    <location>
        <begin position="413"/>
        <end position="432"/>
    </location>
</feature>
<dbReference type="GO" id="GO:0005886">
    <property type="term" value="C:plasma membrane"/>
    <property type="evidence" value="ECO:0007669"/>
    <property type="project" value="UniProtKB-SubCell"/>
</dbReference>
<feature type="transmembrane region" description="Helical" evidence="9">
    <location>
        <begin position="257"/>
        <end position="283"/>
    </location>
</feature>
<dbReference type="InterPro" id="IPR011701">
    <property type="entry name" value="MFS"/>
</dbReference>
<dbReference type="PROSITE" id="PS50850">
    <property type="entry name" value="MFS"/>
    <property type="match status" value="1"/>
</dbReference>
<dbReference type="PANTHER" id="PTHR43528:SF7">
    <property type="entry name" value="MFS TRANSPORTER"/>
    <property type="match status" value="1"/>
</dbReference>
<protein>
    <submittedName>
        <fullName evidence="11">MFS transporter</fullName>
    </submittedName>
</protein>
<feature type="transmembrane region" description="Helical" evidence="9">
    <location>
        <begin position="133"/>
        <end position="156"/>
    </location>
</feature>
<evidence type="ECO:0000256" key="5">
    <source>
        <dbReference type="ARBA" id="ARBA00022847"/>
    </source>
</evidence>
<feature type="compositionally biased region" description="Basic residues" evidence="8">
    <location>
        <begin position="8"/>
        <end position="21"/>
    </location>
</feature>
<dbReference type="Pfam" id="PF07690">
    <property type="entry name" value="MFS_1"/>
    <property type="match status" value="1"/>
</dbReference>
<feature type="transmembrane region" description="Helical" evidence="9">
    <location>
        <begin position="104"/>
        <end position="127"/>
    </location>
</feature>
<evidence type="ECO:0000313" key="12">
    <source>
        <dbReference type="Proteomes" id="UP000092634"/>
    </source>
</evidence>
<organism evidence="11 12">
    <name type="scientific">Janthinobacterium lividum</name>
    <dbReference type="NCBI Taxonomy" id="29581"/>
    <lineage>
        <taxon>Bacteria</taxon>
        <taxon>Pseudomonadati</taxon>
        <taxon>Pseudomonadota</taxon>
        <taxon>Betaproteobacteria</taxon>
        <taxon>Burkholderiales</taxon>
        <taxon>Oxalobacteraceae</taxon>
        <taxon>Janthinobacterium</taxon>
    </lineage>
</organism>
<feature type="transmembrane region" description="Helical" evidence="9">
    <location>
        <begin position="295"/>
        <end position="316"/>
    </location>
</feature>
<evidence type="ECO:0000256" key="4">
    <source>
        <dbReference type="ARBA" id="ARBA00022692"/>
    </source>
</evidence>
<evidence type="ECO:0000256" key="6">
    <source>
        <dbReference type="ARBA" id="ARBA00022989"/>
    </source>
</evidence>
<dbReference type="GO" id="GO:0015293">
    <property type="term" value="F:symporter activity"/>
    <property type="evidence" value="ECO:0007669"/>
    <property type="project" value="UniProtKB-KW"/>
</dbReference>
<dbReference type="EMBL" id="MAQB02000001">
    <property type="protein sequence ID" value="OFJ50050.1"/>
    <property type="molecule type" value="Genomic_DNA"/>
</dbReference>
<dbReference type="Gene3D" id="1.20.1250.20">
    <property type="entry name" value="MFS general substrate transporter like domains"/>
    <property type="match status" value="2"/>
</dbReference>
<feature type="transmembrane region" description="Helical" evidence="9">
    <location>
        <begin position="323"/>
        <end position="343"/>
    </location>
</feature>
<accession>A0A1E8PW05</accession>
<keyword evidence="6 9" id="KW-1133">Transmembrane helix</keyword>
<feature type="transmembrane region" description="Helical" evidence="9">
    <location>
        <begin position="72"/>
        <end position="92"/>
    </location>
</feature>
<evidence type="ECO:0000256" key="3">
    <source>
        <dbReference type="ARBA" id="ARBA00022475"/>
    </source>
</evidence>
<feature type="transmembrane region" description="Helical" evidence="9">
    <location>
        <begin position="384"/>
        <end position="407"/>
    </location>
</feature>
<feature type="transmembrane region" description="Helical" evidence="9">
    <location>
        <begin position="349"/>
        <end position="372"/>
    </location>
</feature>
<keyword evidence="5" id="KW-0769">Symport</keyword>
<name>A0A1E8PW05_9BURK</name>
<evidence type="ECO:0000313" key="11">
    <source>
        <dbReference type="EMBL" id="OFJ50050.1"/>
    </source>
</evidence>
<feature type="transmembrane region" description="Helical" evidence="9">
    <location>
        <begin position="42"/>
        <end position="60"/>
    </location>
</feature>
<dbReference type="InterPro" id="IPR036259">
    <property type="entry name" value="MFS_trans_sf"/>
</dbReference>
<proteinExistence type="predicted"/>
<evidence type="ECO:0000256" key="8">
    <source>
        <dbReference type="SAM" id="MobiDB-lite"/>
    </source>
</evidence>
<comment type="caution">
    <text evidence="11">The sequence shown here is derived from an EMBL/GenBank/DDBJ whole genome shotgun (WGS) entry which is preliminary data.</text>
</comment>
<comment type="subcellular location">
    <subcellularLocation>
        <location evidence="1">Cell membrane</location>
        <topology evidence="1">Multi-pass membrane protein</topology>
    </subcellularLocation>
</comment>
<dbReference type="Proteomes" id="UP000092634">
    <property type="component" value="Unassembled WGS sequence"/>
</dbReference>
<dbReference type="AlphaFoldDB" id="A0A1E8PW05"/>
<keyword evidence="2" id="KW-0813">Transport</keyword>
<dbReference type="PANTHER" id="PTHR43528">
    <property type="entry name" value="ALPHA-KETOGLUTARATE PERMEASE"/>
    <property type="match status" value="1"/>
</dbReference>
<feature type="region of interest" description="Disordered" evidence="8">
    <location>
        <begin position="1"/>
        <end position="25"/>
    </location>
</feature>
<evidence type="ECO:0000256" key="9">
    <source>
        <dbReference type="SAM" id="Phobius"/>
    </source>
</evidence>
<dbReference type="InterPro" id="IPR051084">
    <property type="entry name" value="H+-coupled_symporters"/>
</dbReference>
<reference evidence="11 12" key="1">
    <citation type="submission" date="2016-10" db="EMBL/GenBank/DDBJ databases">
        <title>Updated version of Genome Assembly of Janthinobacterium lividum ERGS5:01.</title>
        <authorList>
            <person name="Kumar R."/>
            <person name="Acharya V."/>
            <person name="Singh D."/>
        </authorList>
    </citation>
    <scope>NUCLEOTIDE SEQUENCE [LARGE SCALE GENOMIC DNA]</scope>
    <source>
        <strain evidence="11 12">ERGS5:01</strain>
    </source>
</reference>
<keyword evidence="3" id="KW-1003">Cell membrane</keyword>